<reference evidence="1" key="1">
    <citation type="submission" date="2018-02" db="EMBL/GenBank/DDBJ databases">
        <title>Rhizophora mucronata_Transcriptome.</title>
        <authorList>
            <person name="Meera S.P."/>
            <person name="Sreeshan A."/>
            <person name="Augustine A."/>
        </authorList>
    </citation>
    <scope>NUCLEOTIDE SEQUENCE</scope>
    <source>
        <tissue evidence="1">Leaf</tissue>
    </source>
</reference>
<dbReference type="EMBL" id="GGEC01091427">
    <property type="protein sequence ID" value="MBX71911.1"/>
    <property type="molecule type" value="Transcribed_RNA"/>
</dbReference>
<name>A0A2P2QYC2_RHIMU</name>
<accession>A0A2P2QYC2</accession>
<evidence type="ECO:0000313" key="1">
    <source>
        <dbReference type="EMBL" id="MBX71911.1"/>
    </source>
</evidence>
<dbReference type="AlphaFoldDB" id="A0A2P2QYC2"/>
<proteinExistence type="predicted"/>
<sequence length="23" mass="2655">MRLWCNNPANIYITCFIGKLNIG</sequence>
<organism evidence="1">
    <name type="scientific">Rhizophora mucronata</name>
    <name type="common">Asiatic mangrove</name>
    <dbReference type="NCBI Taxonomy" id="61149"/>
    <lineage>
        <taxon>Eukaryota</taxon>
        <taxon>Viridiplantae</taxon>
        <taxon>Streptophyta</taxon>
        <taxon>Embryophyta</taxon>
        <taxon>Tracheophyta</taxon>
        <taxon>Spermatophyta</taxon>
        <taxon>Magnoliopsida</taxon>
        <taxon>eudicotyledons</taxon>
        <taxon>Gunneridae</taxon>
        <taxon>Pentapetalae</taxon>
        <taxon>rosids</taxon>
        <taxon>fabids</taxon>
        <taxon>Malpighiales</taxon>
        <taxon>Rhizophoraceae</taxon>
        <taxon>Rhizophora</taxon>
    </lineage>
</organism>
<protein>
    <submittedName>
        <fullName evidence="1">Uncharacterized protein</fullName>
    </submittedName>
</protein>